<keyword evidence="4" id="KW-1185">Reference proteome</keyword>
<organism evidence="2 4">
    <name type="scientific">Prunus armeniaca</name>
    <name type="common">Apricot</name>
    <name type="synonym">Armeniaca vulgaris</name>
    <dbReference type="NCBI Taxonomy" id="36596"/>
    <lineage>
        <taxon>Eukaryota</taxon>
        <taxon>Viridiplantae</taxon>
        <taxon>Streptophyta</taxon>
        <taxon>Embryophyta</taxon>
        <taxon>Tracheophyta</taxon>
        <taxon>Spermatophyta</taxon>
        <taxon>Magnoliopsida</taxon>
        <taxon>eudicotyledons</taxon>
        <taxon>Gunneridae</taxon>
        <taxon>Pentapetalae</taxon>
        <taxon>rosids</taxon>
        <taxon>fabids</taxon>
        <taxon>Rosales</taxon>
        <taxon>Rosaceae</taxon>
        <taxon>Amygdaloideae</taxon>
        <taxon>Amygdaleae</taxon>
        <taxon>Prunus</taxon>
    </lineage>
</organism>
<dbReference type="AlphaFoldDB" id="A0A6J5X8E8"/>
<accession>A0A6J5X8E8</accession>
<evidence type="ECO:0000313" key="3">
    <source>
        <dbReference type="Proteomes" id="UP000507222"/>
    </source>
</evidence>
<dbReference type="EMBL" id="CAEKDK010000005">
    <property type="protein sequence ID" value="CAB4279606.1"/>
    <property type="molecule type" value="Genomic_DNA"/>
</dbReference>
<dbReference type="Proteomes" id="UP000507245">
    <property type="component" value="Unassembled WGS sequence"/>
</dbReference>
<dbReference type="EMBL" id="CAEKKB010000005">
    <property type="protein sequence ID" value="CAB4310069.1"/>
    <property type="molecule type" value="Genomic_DNA"/>
</dbReference>
<evidence type="ECO:0000313" key="1">
    <source>
        <dbReference type="EMBL" id="CAB4279606.1"/>
    </source>
</evidence>
<name>A0A6J5X8E8_PRUAR</name>
<gene>
    <name evidence="1" type="ORF">CURHAP_LOCUS32002</name>
    <name evidence="2" type="ORF">ORAREDHAP_LOCUS31645</name>
</gene>
<evidence type="ECO:0000313" key="2">
    <source>
        <dbReference type="EMBL" id="CAB4310069.1"/>
    </source>
</evidence>
<reference evidence="2 3" key="2">
    <citation type="submission" date="2020-05" db="EMBL/GenBank/DDBJ databases">
        <authorList>
            <person name="Campoy J."/>
            <person name="Schneeberger K."/>
            <person name="Spophaly S."/>
        </authorList>
    </citation>
    <scope>NUCLEOTIDE SEQUENCE [LARGE SCALE GENOMIC DNA]</scope>
    <source>
        <strain evidence="2">PruArmRojPasFocal</strain>
    </source>
</reference>
<reference evidence="4" key="1">
    <citation type="journal article" date="2020" name="Genome Biol.">
        <title>Gamete binning: chromosome-level and haplotype-resolved genome assembly enabled by high-throughput single-cell sequencing of gamete genomes.</title>
        <authorList>
            <person name="Campoy J.A."/>
            <person name="Sun H."/>
            <person name="Goel M."/>
            <person name="Jiao W.-B."/>
            <person name="Folz-Donahue K."/>
            <person name="Wang N."/>
            <person name="Rubio M."/>
            <person name="Liu C."/>
            <person name="Kukat C."/>
            <person name="Ruiz D."/>
            <person name="Huettel B."/>
            <person name="Schneeberger K."/>
        </authorList>
    </citation>
    <scope>NUCLEOTIDE SEQUENCE [LARGE SCALE GENOMIC DNA]</scope>
    <source>
        <strain evidence="4">cv. Rojo Pasion</strain>
    </source>
</reference>
<evidence type="ECO:0000313" key="4">
    <source>
        <dbReference type="Proteomes" id="UP000507245"/>
    </source>
</evidence>
<protein>
    <submittedName>
        <fullName evidence="2">Uncharacterized protein</fullName>
    </submittedName>
</protein>
<dbReference type="Proteomes" id="UP000507222">
    <property type="component" value="Unassembled WGS sequence"/>
</dbReference>
<sequence>MMEDIKAFYSLLEASGIPKRYTHNLGDCQIMYLEVSKNKHARPETYRDEWEDDRLVLQAHEDFKKYTLNGVTKK</sequence>
<dbReference type="OrthoDB" id="1728724at2759"/>
<proteinExistence type="predicted"/>